<reference evidence="1 2" key="1">
    <citation type="journal article" date="2020" name="Microb. Ecol.">
        <title>Ecogenomics of the Marine Benthic Filamentous Cyanobacterium Adonisia.</title>
        <authorList>
            <person name="Walter J.M."/>
            <person name="Coutinho F.H."/>
            <person name="Leomil L."/>
            <person name="Hargreaves P.I."/>
            <person name="Campeao M.E."/>
            <person name="Vieira V.V."/>
            <person name="Silva B.S."/>
            <person name="Fistarol G.O."/>
            <person name="Salomon P.S."/>
            <person name="Sawabe T."/>
            <person name="Mino S."/>
            <person name="Hosokawa M."/>
            <person name="Miyashita H."/>
            <person name="Maruyama F."/>
            <person name="van Verk M.C."/>
            <person name="Dutilh B.E."/>
            <person name="Thompson C.C."/>
            <person name="Thompson F.L."/>
        </authorList>
    </citation>
    <scope>NUCLEOTIDE SEQUENCE [LARGE SCALE GENOMIC DNA]</scope>
    <source>
        <strain evidence="1 2">CCMR0082</strain>
    </source>
</reference>
<comment type="caution">
    <text evidence="1">The sequence shown here is derived from an EMBL/GenBank/DDBJ whole genome shotgun (WGS) entry which is preliminary data.</text>
</comment>
<gene>
    <name evidence="1" type="ORF">D0962_09495</name>
</gene>
<name>A0A6M0S580_9CYAN</name>
<evidence type="ECO:0000313" key="2">
    <source>
        <dbReference type="Proteomes" id="UP000473574"/>
    </source>
</evidence>
<organism evidence="1 2">
    <name type="scientific">Adonisia turfae CCMR0082</name>
    <dbReference type="NCBI Taxonomy" id="2304604"/>
    <lineage>
        <taxon>Bacteria</taxon>
        <taxon>Bacillati</taxon>
        <taxon>Cyanobacteriota</taxon>
        <taxon>Adonisia</taxon>
        <taxon>Adonisia turfae</taxon>
    </lineage>
</organism>
<proteinExistence type="predicted"/>
<accession>A0A6M0S580</accession>
<dbReference type="AlphaFoldDB" id="A0A6M0S580"/>
<protein>
    <submittedName>
        <fullName evidence="1">Uncharacterized protein</fullName>
    </submittedName>
</protein>
<dbReference type="EMBL" id="QZCE01000002">
    <property type="protein sequence ID" value="NEZ63012.1"/>
    <property type="molecule type" value="Genomic_DNA"/>
</dbReference>
<evidence type="ECO:0000313" key="1">
    <source>
        <dbReference type="EMBL" id="NEZ63012.1"/>
    </source>
</evidence>
<dbReference type="Proteomes" id="UP000473574">
    <property type="component" value="Unassembled WGS sequence"/>
</dbReference>
<sequence>MQQIRISVLRADFCKSSRTVLRGIPLEVTSYGTPVGVLSRSDAYELNSSIPQVPKTELRARLADCCEGFLEGIKAYGVTVHGRQKMVFASPEFAKESGLYE</sequence>